<proteinExistence type="predicted"/>
<name>A0A1W1CD53_9ZZZZ</name>
<dbReference type="AlphaFoldDB" id="A0A1W1CD53"/>
<accession>A0A1W1CD53</accession>
<reference evidence="1" key="1">
    <citation type="submission" date="2016-10" db="EMBL/GenBank/DDBJ databases">
        <authorList>
            <person name="de Groot N.N."/>
        </authorList>
    </citation>
    <scope>NUCLEOTIDE SEQUENCE</scope>
</reference>
<dbReference type="EMBL" id="FPHF01000072">
    <property type="protein sequence ID" value="SFV63758.1"/>
    <property type="molecule type" value="Genomic_DNA"/>
</dbReference>
<evidence type="ECO:0000313" key="1">
    <source>
        <dbReference type="EMBL" id="SFV63758.1"/>
    </source>
</evidence>
<gene>
    <name evidence="1" type="ORF">MNB_SM-4-350</name>
</gene>
<sequence>MKFLLTLVLALNLYANTKQNMFNLYQNNKYEQVCQLGFDNFKKNKRDEEFVSLYAFSCLNSDYIDRLAVPTAVLKFSKEARANSAYFSVILMQKKLLYHALVDNYDLSEFSLPTTDYVLSRVFDLYSKVGKHQPRAFYLFEDPNDNKLTYKLYLVRDYKLNKIVIEEFYDTITIKRHVYW</sequence>
<protein>
    <submittedName>
        <fullName evidence="1">Uncharacterized protein</fullName>
    </submittedName>
</protein>
<organism evidence="1">
    <name type="scientific">hydrothermal vent metagenome</name>
    <dbReference type="NCBI Taxonomy" id="652676"/>
    <lineage>
        <taxon>unclassified sequences</taxon>
        <taxon>metagenomes</taxon>
        <taxon>ecological metagenomes</taxon>
    </lineage>
</organism>